<accession>A0A517MRP9</accession>
<dbReference type="KEGG" id="amob:HG15A2_08190"/>
<evidence type="ECO:0000313" key="2">
    <source>
        <dbReference type="Proteomes" id="UP000319852"/>
    </source>
</evidence>
<keyword evidence="2" id="KW-1185">Reference proteome</keyword>
<organism evidence="1 2">
    <name type="scientific">Adhaeretor mobilis</name>
    <dbReference type="NCBI Taxonomy" id="1930276"/>
    <lineage>
        <taxon>Bacteria</taxon>
        <taxon>Pseudomonadati</taxon>
        <taxon>Planctomycetota</taxon>
        <taxon>Planctomycetia</taxon>
        <taxon>Pirellulales</taxon>
        <taxon>Lacipirellulaceae</taxon>
        <taxon>Adhaeretor</taxon>
    </lineage>
</organism>
<name>A0A517MRP9_9BACT</name>
<sequence length="79" mass="8625">MAFQLKVDLPKVCPGTVFLRMVWQMVDLPTGAMLGGSSRVIGLRMGEHGLRLPLGSFHRLLGLAHRPLHPPLGLSNSNK</sequence>
<protein>
    <submittedName>
        <fullName evidence="1">Uncharacterized protein</fullName>
    </submittedName>
</protein>
<dbReference type="Proteomes" id="UP000319852">
    <property type="component" value="Chromosome"/>
</dbReference>
<dbReference type="EMBL" id="CP036263">
    <property type="protein sequence ID" value="QDS97556.1"/>
    <property type="molecule type" value="Genomic_DNA"/>
</dbReference>
<proteinExistence type="predicted"/>
<dbReference type="AlphaFoldDB" id="A0A517MRP9"/>
<reference evidence="1 2" key="1">
    <citation type="submission" date="2019-02" db="EMBL/GenBank/DDBJ databases">
        <title>Deep-cultivation of Planctomycetes and their phenomic and genomic characterization uncovers novel biology.</title>
        <authorList>
            <person name="Wiegand S."/>
            <person name="Jogler M."/>
            <person name="Boedeker C."/>
            <person name="Pinto D."/>
            <person name="Vollmers J."/>
            <person name="Rivas-Marin E."/>
            <person name="Kohn T."/>
            <person name="Peeters S.H."/>
            <person name="Heuer A."/>
            <person name="Rast P."/>
            <person name="Oberbeckmann S."/>
            <person name="Bunk B."/>
            <person name="Jeske O."/>
            <person name="Meyerdierks A."/>
            <person name="Storesund J.E."/>
            <person name="Kallscheuer N."/>
            <person name="Luecker S."/>
            <person name="Lage O.M."/>
            <person name="Pohl T."/>
            <person name="Merkel B.J."/>
            <person name="Hornburger P."/>
            <person name="Mueller R.-W."/>
            <person name="Bruemmer F."/>
            <person name="Labrenz M."/>
            <person name="Spormann A.M."/>
            <person name="Op den Camp H."/>
            <person name="Overmann J."/>
            <person name="Amann R."/>
            <person name="Jetten M.S.M."/>
            <person name="Mascher T."/>
            <person name="Medema M.H."/>
            <person name="Devos D.P."/>
            <person name="Kaster A.-K."/>
            <person name="Ovreas L."/>
            <person name="Rohde M."/>
            <person name="Galperin M.Y."/>
            <person name="Jogler C."/>
        </authorList>
    </citation>
    <scope>NUCLEOTIDE SEQUENCE [LARGE SCALE GENOMIC DNA]</scope>
    <source>
        <strain evidence="1 2">HG15A2</strain>
    </source>
</reference>
<evidence type="ECO:0000313" key="1">
    <source>
        <dbReference type="EMBL" id="QDS97556.1"/>
    </source>
</evidence>
<gene>
    <name evidence="1" type="ORF">HG15A2_08190</name>
</gene>